<name>A0A8K0WG34_9HYPO</name>
<evidence type="ECO:0000313" key="3">
    <source>
        <dbReference type="Proteomes" id="UP000813427"/>
    </source>
</evidence>
<sequence>MTYAVVLLSCCIMILCSGHQYRHGQYFQPRLAPIRSCRRLSVSPLAYRFWRSLLNLSWATMPAQDCFAGNSK</sequence>
<feature type="signal peptide" evidence="1">
    <location>
        <begin position="1"/>
        <end position="18"/>
    </location>
</feature>
<evidence type="ECO:0008006" key="4">
    <source>
        <dbReference type="Google" id="ProtNLM"/>
    </source>
</evidence>
<reference evidence="2" key="1">
    <citation type="journal article" date="2021" name="Nat. Commun.">
        <title>Genetic determinants of endophytism in the Arabidopsis root mycobiome.</title>
        <authorList>
            <person name="Mesny F."/>
            <person name="Miyauchi S."/>
            <person name="Thiergart T."/>
            <person name="Pickel B."/>
            <person name="Atanasova L."/>
            <person name="Karlsson M."/>
            <person name="Huettel B."/>
            <person name="Barry K.W."/>
            <person name="Haridas S."/>
            <person name="Chen C."/>
            <person name="Bauer D."/>
            <person name="Andreopoulos W."/>
            <person name="Pangilinan J."/>
            <person name="LaButti K."/>
            <person name="Riley R."/>
            <person name="Lipzen A."/>
            <person name="Clum A."/>
            <person name="Drula E."/>
            <person name="Henrissat B."/>
            <person name="Kohler A."/>
            <person name="Grigoriev I.V."/>
            <person name="Martin F.M."/>
            <person name="Hacquard S."/>
        </authorList>
    </citation>
    <scope>NUCLEOTIDE SEQUENCE</scope>
    <source>
        <strain evidence="2">MPI-SDFR-AT-0068</strain>
    </source>
</reference>
<dbReference type="AlphaFoldDB" id="A0A8K0WG34"/>
<feature type="chain" id="PRO_5035420216" description="Secreted protein" evidence="1">
    <location>
        <begin position="19"/>
        <end position="72"/>
    </location>
</feature>
<organism evidence="2 3">
    <name type="scientific">Fusarium tricinctum</name>
    <dbReference type="NCBI Taxonomy" id="61284"/>
    <lineage>
        <taxon>Eukaryota</taxon>
        <taxon>Fungi</taxon>
        <taxon>Dikarya</taxon>
        <taxon>Ascomycota</taxon>
        <taxon>Pezizomycotina</taxon>
        <taxon>Sordariomycetes</taxon>
        <taxon>Hypocreomycetidae</taxon>
        <taxon>Hypocreales</taxon>
        <taxon>Nectriaceae</taxon>
        <taxon>Fusarium</taxon>
        <taxon>Fusarium tricinctum species complex</taxon>
    </lineage>
</organism>
<proteinExistence type="predicted"/>
<dbReference type="EMBL" id="JAGPXF010000002">
    <property type="protein sequence ID" value="KAH7257361.1"/>
    <property type="molecule type" value="Genomic_DNA"/>
</dbReference>
<comment type="caution">
    <text evidence="2">The sequence shown here is derived from an EMBL/GenBank/DDBJ whole genome shotgun (WGS) entry which is preliminary data.</text>
</comment>
<keyword evidence="1" id="KW-0732">Signal</keyword>
<protein>
    <recommendedName>
        <fullName evidence="4">Secreted protein</fullName>
    </recommendedName>
</protein>
<evidence type="ECO:0000256" key="1">
    <source>
        <dbReference type="SAM" id="SignalP"/>
    </source>
</evidence>
<gene>
    <name evidence="2" type="ORF">BKA59DRAFT_469988</name>
</gene>
<evidence type="ECO:0000313" key="2">
    <source>
        <dbReference type="EMBL" id="KAH7257361.1"/>
    </source>
</evidence>
<accession>A0A8K0WG34</accession>
<dbReference type="Proteomes" id="UP000813427">
    <property type="component" value="Unassembled WGS sequence"/>
</dbReference>
<keyword evidence="3" id="KW-1185">Reference proteome</keyword>